<comment type="caution">
    <text evidence="8">Lacks conserved residue(s) required for the propagation of feature annotation.</text>
</comment>
<dbReference type="InterPro" id="IPR016035">
    <property type="entry name" value="Acyl_Trfase/lysoPLipase"/>
</dbReference>
<evidence type="ECO:0000256" key="9">
    <source>
        <dbReference type="SAM" id="MobiDB-lite"/>
    </source>
</evidence>
<keyword evidence="6" id="KW-0443">Lipid metabolism</keyword>
<organism evidence="12 13">
    <name type="scientific">Zopfia rhizophila CBS 207.26</name>
    <dbReference type="NCBI Taxonomy" id="1314779"/>
    <lineage>
        <taxon>Eukaryota</taxon>
        <taxon>Fungi</taxon>
        <taxon>Dikarya</taxon>
        <taxon>Ascomycota</taxon>
        <taxon>Pezizomycotina</taxon>
        <taxon>Dothideomycetes</taxon>
        <taxon>Dothideomycetes incertae sedis</taxon>
        <taxon>Zopfiaceae</taxon>
        <taxon>Zopfia</taxon>
    </lineage>
</organism>
<keyword evidence="2 7" id="KW-0863">Zinc-finger</keyword>
<dbReference type="PANTHER" id="PTHR24185:SF1">
    <property type="entry name" value="CALCIUM-INDEPENDENT PHOSPHOLIPASE A2-GAMMA"/>
    <property type="match status" value="1"/>
</dbReference>
<evidence type="ECO:0000313" key="13">
    <source>
        <dbReference type="Proteomes" id="UP000800200"/>
    </source>
</evidence>
<dbReference type="InterPro" id="IPR002641">
    <property type="entry name" value="PNPLA_dom"/>
</dbReference>
<dbReference type="GO" id="GO:0046486">
    <property type="term" value="P:glycerolipid metabolic process"/>
    <property type="evidence" value="ECO:0007669"/>
    <property type="project" value="UniProtKB-ARBA"/>
</dbReference>
<evidence type="ECO:0000256" key="8">
    <source>
        <dbReference type="PROSITE-ProRule" id="PRU01161"/>
    </source>
</evidence>
<evidence type="ECO:0008006" key="14">
    <source>
        <dbReference type="Google" id="ProtNLM"/>
    </source>
</evidence>
<dbReference type="PROSITE" id="PS00518">
    <property type="entry name" value="ZF_RING_1"/>
    <property type="match status" value="1"/>
</dbReference>
<dbReference type="InterPro" id="IPR001841">
    <property type="entry name" value="Znf_RING"/>
</dbReference>
<dbReference type="OrthoDB" id="194358at2759"/>
<dbReference type="EMBL" id="ML994613">
    <property type="protein sequence ID" value="KAF2193812.1"/>
    <property type="molecule type" value="Genomic_DNA"/>
</dbReference>
<proteinExistence type="predicted"/>
<feature type="domain" description="PNPLA" evidence="11">
    <location>
        <begin position="784"/>
        <end position="995"/>
    </location>
</feature>
<evidence type="ECO:0000256" key="2">
    <source>
        <dbReference type="ARBA" id="ARBA00022771"/>
    </source>
</evidence>
<dbReference type="AlphaFoldDB" id="A0A6A6ES41"/>
<evidence type="ECO:0000256" key="6">
    <source>
        <dbReference type="ARBA" id="ARBA00023098"/>
    </source>
</evidence>
<sequence length="1280" mass="144001">MLPYGSRASVPARPRRAPPPPPPRVNQMPPRPQAKQGFFFATDQDSSNAVTSPLAERVCAECALHFEDLFLCNACNCVFCDRCWDRQAAHRAQRRMAGGIRHEKTDLQLAHVMDGVFSQPTDEDVYRQMFLDDISASWFGVKKDGGRLIFLDHGRYGEVMAKTNIDRSESTFCSEFSVVNATQDLRTPSLVSLVGQTGAGKSTLIKLLVDLQHQNKTQNFGAPVVGMPGKDVPTSEGVHLYLDPGSALSDAPLLYADCEGLEGGEREPIGAKLGRREFNYEDEQCDAAFALRHRHASERELAWADSAFRRSREFIVTNLYPRLLYTFSDVIIFVLRNPRVIESVFEQLVIWAAAALETSSNQPALPHAIIVLNSCEYDSTNNTWDVATVTRELLQSLSDTIYLNPTFQKYIQYWQDRNKDIDTVEKLMMCYYSSLKVVRMPSKDRPQLMKRQTHELYNEIQTNCLFARNRKAELRMLLRAGELQSYLQFAFEHFSSRLDVPFDFVQASFLNSPIPSDFGGSILKLAIKMVEQEEDPDARVIFSKLSCMVASSIMLDSVRHKIKGNADSIFPLYIQHLDTALDDFCDRHWPCEFAINRASRTKPSRHSIDSQPGPTGITKCVNVRSGHGSKGHQLRDGRVFAAGDYVSDFSFEKNQTEFQNMVYFRLEHLLNLLAIRVNSGEAEDVAAAELHRDDVMAYFYNDGPRGGVRSVHSHSVCFCCLFEPPEHCLPCGHILCTACIRTYGRFKSANVIEMYECPLETNTAGRYRPWTIYLRPEAAGLRVLSLDSGGIRNIIQLELLRLIERQLNGKLPIQSFFDLMVGSGTGGVIALGLGTRNWSVEECIEHFENICAEAFSHRAGRHVPGVGWLVESISNAKYDNLPLDISLKKAFSDDQYLFGGPRHRGLSDLNVNVALATSTSAGNGVVLANYNRQQTGRARYQFYRSENLAAEFKTWEAARACMATPKLFKPLQHSLSKQSYLESSIHHQNPIHIAMNECKALRSVPYGVSEHPDIVLSLGSGLYAKTPNAIGPLTLHPLRTFSIRHRAVKIPEYRISMAAHCERVWDDCINSLSGSTPSSAFVRLNPEIPNGFADFESYDSMKILRRRITEQFYDDARIKKLAAQLVATLFYFESSNLTREAEAENFVVKGKFYPALSPPVANNHYLGKILCRLPNETPEVREVGRFLKTRGNGHAHFLIAENPKAPQYFEISPSIVDNMIRFMEFNMDPICVHLSSKDSVLRASLLLEGWEQNSISGFPRSLASQEDGKASKCPGRRITV</sequence>
<feature type="region of interest" description="Disordered" evidence="9">
    <location>
        <begin position="1261"/>
        <end position="1280"/>
    </location>
</feature>
<evidence type="ECO:0000256" key="5">
    <source>
        <dbReference type="ARBA" id="ARBA00022963"/>
    </source>
</evidence>
<dbReference type="SUPFAM" id="SSF52540">
    <property type="entry name" value="P-loop containing nucleoside triphosphate hydrolases"/>
    <property type="match status" value="1"/>
</dbReference>
<evidence type="ECO:0000256" key="1">
    <source>
        <dbReference type="ARBA" id="ARBA00022723"/>
    </source>
</evidence>
<keyword evidence="3" id="KW-0378">Hydrolase</keyword>
<dbReference type="GO" id="GO:0047499">
    <property type="term" value="F:calcium-independent phospholipase A2 activity"/>
    <property type="evidence" value="ECO:0007669"/>
    <property type="project" value="TreeGrafter"/>
</dbReference>
<evidence type="ECO:0000256" key="4">
    <source>
        <dbReference type="ARBA" id="ARBA00022833"/>
    </source>
</evidence>
<name>A0A6A6ES41_9PEZI</name>
<dbReference type="InterPro" id="IPR017907">
    <property type="entry name" value="Znf_RING_CS"/>
</dbReference>
<dbReference type="PROSITE" id="PS51635">
    <property type="entry name" value="PNPLA"/>
    <property type="match status" value="1"/>
</dbReference>
<dbReference type="CDD" id="cd07199">
    <property type="entry name" value="Pat17_PNPLA8_PNPLA9_like"/>
    <property type="match status" value="1"/>
</dbReference>
<keyword evidence="4" id="KW-0862">Zinc</keyword>
<dbReference type="Proteomes" id="UP000800200">
    <property type="component" value="Unassembled WGS sequence"/>
</dbReference>
<feature type="compositionally biased region" description="Pro residues" evidence="9">
    <location>
        <begin position="17"/>
        <end position="32"/>
    </location>
</feature>
<keyword evidence="13" id="KW-1185">Reference proteome</keyword>
<dbReference type="Pfam" id="PF01734">
    <property type="entry name" value="Patatin"/>
    <property type="match status" value="1"/>
</dbReference>
<accession>A0A6A6ES41</accession>
<reference evidence="12" key="1">
    <citation type="journal article" date="2020" name="Stud. Mycol.">
        <title>101 Dothideomycetes genomes: a test case for predicting lifestyles and emergence of pathogens.</title>
        <authorList>
            <person name="Haridas S."/>
            <person name="Albert R."/>
            <person name="Binder M."/>
            <person name="Bloem J."/>
            <person name="Labutti K."/>
            <person name="Salamov A."/>
            <person name="Andreopoulos B."/>
            <person name="Baker S."/>
            <person name="Barry K."/>
            <person name="Bills G."/>
            <person name="Bluhm B."/>
            <person name="Cannon C."/>
            <person name="Castanera R."/>
            <person name="Culley D."/>
            <person name="Daum C."/>
            <person name="Ezra D."/>
            <person name="Gonzalez J."/>
            <person name="Henrissat B."/>
            <person name="Kuo A."/>
            <person name="Liang C."/>
            <person name="Lipzen A."/>
            <person name="Lutzoni F."/>
            <person name="Magnuson J."/>
            <person name="Mondo S."/>
            <person name="Nolan M."/>
            <person name="Ohm R."/>
            <person name="Pangilinan J."/>
            <person name="Park H.-J."/>
            <person name="Ramirez L."/>
            <person name="Alfaro M."/>
            <person name="Sun H."/>
            <person name="Tritt A."/>
            <person name="Yoshinaga Y."/>
            <person name="Zwiers L.-H."/>
            <person name="Turgeon B."/>
            <person name="Goodwin S."/>
            <person name="Spatafora J."/>
            <person name="Crous P."/>
            <person name="Grigoriev I."/>
        </authorList>
    </citation>
    <scope>NUCLEOTIDE SEQUENCE</scope>
    <source>
        <strain evidence="12">CBS 207.26</strain>
    </source>
</reference>
<dbReference type="GO" id="GO:0008270">
    <property type="term" value="F:zinc ion binding"/>
    <property type="evidence" value="ECO:0007669"/>
    <property type="project" value="UniProtKB-KW"/>
</dbReference>
<keyword evidence="5" id="KW-0442">Lipid degradation</keyword>
<dbReference type="GO" id="GO:0019369">
    <property type="term" value="P:arachidonate metabolic process"/>
    <property type="evidence" value="ECO:0007669"/>
    <property type="project" value="TreeGrafter"/>
</dbReference>
<keyword evidence="1" id="KW-0479">Metal-binding</keyword>
<dbReference type="SUPFAM" id="SSF52151">
    <property type="entry name" value="FabD/lysophospholipase-like"/>
    <property type="match status" value="1"/>
</dbReference>
<feature type="domain" description="RING-type" evidence="10">
    <location>
        <begin position="717"/>
        <end position="761"/>
    </location>
</feature>
<dbReference type="GO" id="GO:0016042">
    <property type="term" value="P:lipid catabolic process"/>
    <property type="evidence" value="ECO:0007669"/>
    <property type="project" value="UniProtKB-KW"/>
</dbReference>
<dbReference type="InterPro" id="IPR027417">
    <property type="entry name" value="P-loop_NTPase"/>
</dbReference>
<evidence type="ECO:0000259" key="11">
    <source>
        <dbReference type="PROSITE" id="PS51635"/>
    </source>
</evidence>
<evidence type="ECO:0000256" key="3">
    <source>
        <dbReference type="ARBA" id="ARBA00022801"/>
    </source>
</evidence>
<gene>
    <name evidence="12" type="ORF">K469DRAFT_243687</name>
</gene>
<dbReference type="Gene3D" id="3.40.1090.10">
    <property type="entry name" value="Cytosolic phospholipase A2 catalytic domain"/>
    <property type="match status" value="1"/>
</dbReference>
<protein>
    <recommendedName>
        <fullName evidence="14">FabD/lysophospholipase-like protein</fullName>
    </recommendedName>
</protein>
<dbReference type="PANTHER" id="PTHR24185">
    <property type="entry name" value="CALCIUM-INDEPENDENT PHOSPHOLIPASE A2-GAMMA"/>
    <property type="match status" value="1"/>
</dbReference>
<feature type="region of interest" description="Disordered" evidence="9">
    <location>
        <begin position="1"/>
        <end position="34"/>
    </location>
</feature>
<evidence type="ECO:0000313" key="12">
    <source>
        <dbReference type="EMBL" id="KAF2193812.1"/>
    </source>
</evidence>
<evidence type="ECO:0000259" key="10">
    <source>
        <dbReference type="PROSITE" id="PS50089"/>
    </source>
</evidence>
<evidence type="ECO:0000256" key="7">
    <source>
        <dbReference type="PROSITE-ProRule" id="PRU00175"/>
    </source>
</evidence>
<dbReference type="GO" id="GO:0016020">
    <property type="term" value="C:membrane"/>
    <property type="evidence" value="ECO:0007669"/>
    <property type="project" value="TreeGrafter"/>
</dbReference>
<dbReference type="PROSITE" id="PS50089">
    <property type="entry name" value="ZF_RING_2"/>
    <property type="match status" value="1"/>
</dbReference>